<protein>
    <submittedName>
        <fullName evidence="3">HPP family protein</fullName>
    </submittedName>
</protein>
<reference evidence="3" key="1">
    <citation type="submission" date="2022-06" db="EMBL/GenBank/DDBJ databases">
        <title>New Polynucleobacter species.</title>
        <authorList>
            <person name="Hahn M.W."/>
        </authorList>
    </citation>
    <scope>NUCLEOTIDE SEQUENCE</scope>
    <source>
        <strain evidence="3">UK-FUSCHL-C3</strain>
    </source>
</reference>
<dbReference type="Pfam" id="PF04982">
    <property type="entry name" value="TM_HPP"/>
    <property type="match status" value="1"/>
</dbReference>
<feature type="transmembrane region" description="Helical" evidence="1">
    <location>
        <begin position="32"/>
        <end position="51"/>
    </location>
</feature>
<dbReference type="InterPro" id="IPR058581">
    <property type="entry name" value="TM_HPP"/>
</dbReference>
<organism evidence="3">
    <name type="scientific">Polynucleobacter sp. UK-FUSCHL-C3</name>
    <dbReference type="NCBI Taxonomy" id="2955208"/>
    <lineage>
        <taxon>Bacteria</taxon>
        <taxon>Pseudomonadati</taxon>
        <taxon>Pseudomonadota</taxon>
        <taxon>Betaproteobacteria</taxon>
        <taxon>Burkholderiales</taxon>
        <taxon>Burkholderiaceae</taxon>
        <taxon>Polynucleobacter</taxon>
    </lineage>
</organism>
<dbReference type="EMBL" id="CP099959">
    <property type="protein sequence ID" value="XCC58314.1"/>
    <property type="molecule type" value="Genomic_DNA"/>
</dbReference>
<feature type="domain" description="HPP transmembrane region" evidence="2">
    <location>
        <begin position="4"/>
        <end position="150"/>
    </location>
</feature>
<name>A0AAU8A4I0_9BURK</name>
<evidence type="ECO:0000313" key="3">
    <source>
        <dbReference type="EMBL" id="XCC58314.1"/>
    </source>
</evidence>
<sequence length="168" mass="18195">MKQTILRVLWVLAGASVALVLALHVVRPADSTLLLASLGGSTLFLFGLTALPPTQPRALFGGHLISALIGVICYQLFGDATWVMVMSVLITIAALILSRTVHPPAGANPLIMIHSHAGFIDIWTHVFAGVLVLALTTYLWSRLGIGQVRYPVSWNQKSPPTDQWGIWH</sequence>
<accession>A0AAU8A4I0</accession>
<keyword evidence="1" id="KW-0472">Membrane</keyword>
<keyword evidence="1" id="KW-1133">Transmembrane helix</keyword>
<evidence type="ECO:0000259" key="2">
    <source>
        <dbReference type="Pfam" id="PF04982"/>
    </source>
</evidence>
<dbReference type="InterPro" id="IPR007065">
    <property type="entry name" value="HPP"/>
</dbReference>
<feature type="transmembrane region" description="Helical" evidence="1">
    <location>
        <begin position="83"/>
        <end position="101"/>
    </location>
</feature>
<proteinExistence type="predicted"/>
<dbReference type="RefSeq" id="WP_353439528.1">
    <property type="nucleotide sequence ID" value="NZ_CP099959.1"/>
</dbReference>
<dbReference type="AlphaFoldDB" id="A0AAU8A4I0"/>
<evidence type="ECO:0000256" key="1">
    <source>
        <dbReference type="SAM" id="Phobius"/>
    </source>
</evidence>
<gene>
    <name evidence="3" type="ORF">NKE59_03215</name>
</gene>
<dbReference type="PANTHER" id="PTHR33741:SF5">
    <property type="entry name" value="TRANSMEMBRANE PROTEIN DDB_G0269096-RELATED"/>
    <property type="match status" value="1"/>
</dbReference>
<keyword evidence="1" id="KW-0812">Transmembrane</keyword>
<dbReference type="PANTHER" id="PTHR33741">
    <property type="entry name" value="TRANSMEMBRANE PROTEIN DDB_G0269096-RELATED"/>
    <property type="match status" value="1"/>
</dbReference>
<feature type="transmembrane region" description="Helical" evidence="1">
    <location>
        <begin position="122"/>
        <end position="141"/>
    </location>
</feature>
<feature type="transmembrane region" description="Helical" evidence="1">
    <location>
        <begin position="58"/>
        <end position="77"/>
    </location>
</feature>